<dbReference type="SMART" id="SM00248">
    <property type="entry name" value="ANK"/>
    <property type="match status" value="6"/>
</dbReference>
<name>A0AAN8R5L4_9TELE</name>
<comment type="caution">
    <text evidence="6">The sequence shown here is derived from an EMBL/GenBank/DDBJ whole genome shotgun (WGS) entry which is preliminary data.</text>
</comment>
<evidence type="ECO:0000313" key="7">
    <source>
        <dbReference type="Proteomes" id="UP001356427"/>
    </source>
</evidence>
<evidence type="ECO:0000256" key="4">
    <source>
        <dbReference type="SAM" id="Coils"/>
    </source>
</evidence>
<feature type="compositionally biased region" description="Acidic residues" evidence="5">
    <location>
        <begin position="811"/>
        <end position="821"/>
    </location>
</feature>
<feature type="compositionally biased region" description="Low complexity" evidence="5">
    <location>
        <begin position="543"/>
        <end position="558"/>
    </location>
</feature>
<feature type="repeat" description="ANK" evidence="3">
    <location>
        <begin position="157"/>
        <end position="189"/>
    </location>
</feature>
<evidence type="ECO:0000256" key="5">
    <source>
        <dbReference type="SAM" id="MobiDB-lite"/>
    </source>
</evidence>
<dbReference type="Gene3D" id="1.25.40.20">
    <property type="entry name" value="Ankyrin repeat-containing domain"/>
    <property type="match status" value="2"/>
</dbReference>
<feature type="region of interest" description="Disordered" evidence="5">
    <location>
        <begin position="797"/>
        <end position="834"/>
    </location>
</feature>
<feature type="compositionally biased region" description="Low complexity" evidence="5">
    <location>
        <begin position="633"/>
        <end position="643"/>
    </location>
</feature>
<evidence type="ECO:0008006" key="8">
    <source>
        <dbReference type="Google" id="ProtNLM"/>
    </source>
</evidence>
<feature type="repeat" description="ANK" evidence="3">
    <location>
        <begin position="190"/>
        <end position="222"/>
    </location>
</feature>
<keyword evidence="7" id="KW-1185">Reference proteome</keyword>
<organism evidence="6 7">
    <name type="scientific">Coregonus suidteri</name>
    <dbReference type="NCBI Taxonomy" id="861788"/>
    <lineage>
        <taxon>Eukaryota</taxon>
        <taxon>Metazoa</taxon>
        <taxon>Chordata</taxon>
        <taxon>Craniata</taxon>
        <taxon>Vertebrata</taxon>
        <taxon>Euteleostomi</taxon>
        <taxon>Actinopterygii</taxon>
        <taxon>Neopterygii</taxon>
        <taxon>Teleostei</taxon>
        <taxon>Protacanthopterygii</taxon>
        <taxon>Salmoniformes</taxon>
        <taxon>Salmonidae</taxon>
        <taxon>Coregoninae</taxon>
        <taxon>Coregonus</taxon>
    </lineage>
</organism>
<feature type="repeat" description="ANK" evidence="3">
    <location>
        <begin position="124"/>
        <end position="156"/>
    </location>
</feature>
<feature type="region of interest" description="Disordered" evidence="5">
    <location>
        <begin position="410"/>
        <end position="481"/>
    </location>
</feature>
<keyword evidence="2 4" id="KW-0175">Coiled coil</keyword>
<feature type="repeat" description="ANK" evidence="3">
    <location>
        <begin position="223"/>
        <end position="255"/>
    </location>
</feature>
<keyword evidence="1" id="KW-0677">Repeat</keyword>
<dbReference type="AlphaFoldDB" id="A0AAN8R5L4"/>
<feature type="compositionally biased region" description="Basic and acidic residues" evidence="5">
    <location>
        <begin position="410"/>
        <end position="425"/>
    </location>
</feature>
<dbReference type="PANTHER" id="PTHR24129">
    <property type="entry name" value="ANKYCORBIN"/>
    <property type="match status" value="1"/>
</dbReference>
<feature type="compositionally biased region" description="Basic and acidic residues" evidence="5">
    <location>
        <begin position="573"/>
        <end position="596"/>
    </location>
</feature>
<evidence type="ECO:0000256" key="3">
    <source>
        <dbReference type="PROSITE-ProRule" id="PRU00023"/>
    </source>
</evidence>
<dbReference type="InterPro" id="IPR036770">
    <property type="entry name" value="Ankyrin_rpt-contain_sf"/>
</dbReference>
<accession>A0AAN8R5L4</accession>
<evidence type="ECO:0000256" key="2">
    <source>
        <dbReference type="ARBA" id="ARBA00023054"/>
    </source>
</evidence>
<dbReference type="GO" id="GO:0003779">
    <property type="term" value="F:actin binding"/>
    <property type="evidence" value="ECO:0007669"/>
    <property type="project" value="InterPro"/>
</dbReference>
<dbReference type="Proteomes" id="UP001356427">
    <property type="component" value="Unassembled WGS sequence"/>
</dbReference>
<dbReference type="EMBL" id="JAGTTL010000013">
    <property type="protein sequence ID" value="KAK6314197.1"/>
    <property type="molecule type" value="Genomic_DNA"/>
</dbReference>
<feature type="region of interest" description="Disordered" evidence="5">
    <location>
        <begin position="282"/>
        <end position="364"/>
    </location>
</feature>
<feature type="repeat" description="ANK" evidence="3">
    <location>
        <begin position="91"/>
        <end position="123"/>
    </location>
</feature>
<evidence type="ECO:0000313" key="6">
    <source>
        <dbReference type="EMBL" id="KAK6314197.1"/>
    </source>
</evidence>
<gene>
    <name evidence="6" type="ORF">J4Q44_G00156560</name>
</gene>
<protein>
    <recommendedName>
        <fullName evidence="8">Ankyrin repeat domain 24</fullName>
    </recommendedName>
</protein>
<feature type="coiled-coil region" evidence="4">
    <location>
        <begin position="835"/>
        <end position="903"/>
    </location>
</feature>
<dbReference type="InterPro" id="IPR042420">
    <property type="entry name" value="RAI14/UACA"/>
</dbReference>
<dbReference type="Pfam" id="PF12796">
    <property type="entry name" value="Ank_2"/>
    <property type="match status" value="1"/>
</dbReference>
<dbReference type="PANTHER" id="PTHR24129:SF0">
    <property type="entry name" value="ANKYCORBIN"/>
    <property type="match status" value="1"/>
</dbReference>
<dbReference type="SUPFAM" id="SSF48403">
    <property type="entry name" value="Ankyrin repeat"/>
    <property type="match status" value="1"/>
</dbReference>
<proteinExistence type="predicted"/>
<feature type="coiled-coil region" evidence="4">
    <location>
        <begin position="1028"/>
        <end position="1086"/>
    </location>
</feature>
<dbReference type="Pfam" id="PF00023">
    <property type="entry name" value="Ank"/>
    <property type="match status" value="2"/>
</dbReference>
<sequence length="1179" mass="130171">MGQKQPPPTPLYLRHNQPCTSQLFSPVSAEPSSSPEAQRPRERVWLGCQAQSQDWSKSDERLLQAVEQNEPDKVAALIVKKGLCPTKLDAEGKSAFHLCASRGRLDCLEVILAHGPDINMTDGTGFSALHLAAKNCQPECLKRLLQERLPVDSTDSFGRTALHHAAVSGCLSCTETLWDFKASLDAQDGDGATPLILGAQMSRVELCAFLLDRGANPNIQDSQGRSALMLACESDSAETVEALLRGGANPHLADALGHHAAHYGATTGNQHIAQLLQNGAPATEGNCEERQPPPPPPLPGGTTPRKRKAPPPPRSPPQGSPPSPAPQSPPPPASPETQTKRPSPPPQSPETQRPAQANLTEDEEVFEEIRRLRLERGRLLQKIKGLEQQQNSAHTALEELTQLRERLQQAEAERDRLQTELEELKAGQGIGASDSDDDMLDFPGAEKLLSRRSRESPYALDEGEADSLNPTSPGPADPDTVAELRRQLEELALQNQELVLKVQMLEMFEKDDTDMQTSGPDFVPMALYDSLRREFEALQEHYSQAQASAEASSMMGEQGCEEVEGGGEGESGAEGKEQTEEMEGESSKELRERLCGLEEQLAHSQSELEELREQVHLGVYSVEQAGGDGGTVGETEGASQETQQLRERERQGEGQSEGEGESAGDNDTVKQLRKKVKELQAALEEKGTEKEGIKEDGGGESETVRSLRERVSELEAALAESKESERAGGRREGVVKPEGEVVRRLQGRVGELEGELRQCVPRTELDEVQVTLGLQCEQLARERAEASLRLNEALLELERLRPPSPTHHQGDEEEEEEEEERSEGSEPSITSERSLRRVREELEVARQEAAQALDCLCAEREGRAQDTLNMRDAVSLSQHTEALSALSEQLAQTAQELQAERALRCHAQTETARLEARLQATQQELIPREEHNKVKTELQRALQASESSAAEAKDALSVKETELRDLRSQKAVEQGLVSKEDHESQRLSLQADINTLTARFNDLTRKHEKTCTEVFQVQREALFNKSERQVAEAQLATAQQQLADLQAQSSHVQELHKDIQDSQGLVKEKDRKIMELSKEVFRLKEALGALSPPLGLSSSHYSSHSHSERVPPVNPGQQVALQNRVAVLSKELQDWERKHRQVVAVYRSHLLAAVQGRMDEEVQDLLLQILRMSHKDQGY</sequence>
<reference evidence="6 7" key="1">
    <citation type="submission" date="2021-04" db="EMBL/GenBank/DDBJ databases">
        <authorList>
            <person name="De Guttry C."/>
            <person name="Zahm M."/>
            <person name="Klopp C."/>
            <person name="Cabau C."/>
            <person name="Louis A."/>
            <person name="Berthelot C."/>
            <person name="Parey E."/>
            <person name="Roest Crollius H."/>
            <person name="Montfort J."/>
            <person name="Robinson-Rechavi M."/>
            <person name="Bucao C."/>
            <person name="Bouchez O."/>
            <person name="Gislard M."/>
            <person name="Lluch J."/>
            <person name="Milhes M."/>
            <person name="Lampietro C."/>
            <person name="Lopez Roques C."/>
            <person name="Donnadieu C."/>
            <person name="Braasch I."/>
            <person name="Desvignes T."/>
            <person name="Postlethwait J."/>
            <person name="Bobe J."/>
            <person name="Wedekind C."/>
            <person name="Guiguen Y."/>
        </authorList>
    </citation>
    <scope>NUCLEOTIDE SEQUENCE [LARGE SCALE GENOMIC DNA]</scope>
    <source>
        <strain evidence="6">Cs_M1</strain>
        <tissue evidence="6">Blood</tissue>
    </source>
</reference>
<keyword evidence="3" id="KW-0040">ANK repeat</keyword>
<evidence type="ECO:0000256" key="1">
    <source>
        <dbReference type="ARBA" id="ARBA00022737"/>
    </source>
</evidence>
<feature type="coiled-coil region" evidence="4">
    <location>
        <begin position="935"/>
        <end position="999"/>
    </location>
</feature>
<feature type="compositionally biased region" description="Basic and acidic residues" evidence="5">
    <location>
        <begin position="720"/>
        <end position="738"/>
    </location>
</feature>
<dbReference type="PROSITE" id="PS50088">
    <property type="entry name" value="ANK_REPEAT"/>
    <property type="match status" value="5"/>
</dbReference>
<dbReference type="InterPro" id="IPR002110">
    <property type="entry name" value="Ankyrin_rpt"/>
</dbReference>
<feature type="compositionally biased region" description="Basic and acidic residues" evidence="5">
    <location>
        <begin position="683"/>
        <end position="713"/>
    </location>
</feature>
<feature type="compositionally biased region" description="Pro residues" evidence="5">
    <location>
        <begin position="310"/>
        <end position="334"/>
    </location>
</feature>
<feature type="compositionally biased region" description="Polar residues" evidence="5">
    <location>
        <begin position="349"/>
        <end position="359"/>
    </location>
</feature>
<feature type="region of interest" description="Disordered" evidence="5">
    <location>
        <begin position="22"/>
        <end position="42"/>
    </location>
</feature>
<dbReference type="PROSITE" id="PS50297">
    <property type="entry name" value="ANK_REP_REGION"/>
    <property type="match status" value="3"/>
</dbReference>
<feature type="compositionally biased region" description="Low complexity" evidence="5">
    <location>
        <begin position="25"/>
        <end position="37"/>
    </location>
</feature>
<feature type="region of interest" description="Disordered" evidence="5">
    <location>
        <begin position="542"/>
        <end position="738"/>
    </location>
</feature>